<evidence type="ECO:0000313" key="7">
    <source>
        <dbReference type="EMBL" id="AET64932.1"/>
    </source>
</evidence>
<evidence type="ECO:0000256" key="2">
    <source>
        <dbReference type="ARBA" id="ARBA00008854"/>
    </source>
</evidence>
<evidence type="ECO:0000313" key="8">
    <source>
        <dbReference type="Proteomes" id="UP000005877"/>
    </source>
</evidence>
<dbReference type="GO" id="GO:0016020">
    <property type="term" value="C:membrane"/>
    <property type="evidence" value="ECO:0007669"/>
    <property type="project" value="UniProtKB-SubCell"/>
</dbReference>
<evidence type="ECO:0000256" key="1">
    <source>
        <dbReference type="ARBA" id="ARBA00004167"/>
    </source>
</evidence>
<dbReference type="AlphaFoldDB" id="G7WP91"/>
<sequence>MEIQLHGSAAILTAFLLLLSSAVYFISIYNRLQRLRHGAEATLSQMRVAMKKRLDMIEQLVDSVKSYARFEREVLERISGMRSRVASADPIELTRIEGESKGVFGNLVAVAEGYPQLRTSETVMMTMDAIKGVEDEISRHRYTYNNIVQNFNTILDSFPSKYVTYLVKFGRMDYLNFEEDELRRLGYLTTEEEGPKRPEVGWD</sequence>
<evidence type="ECO:0000256" key="5">
    <source>
        <dbReference type="ARBA" id="ARBA00023136"/>
    </source>
</evidence>
<dbReference type="PANTHER" id="PTHR34478:SF1">
    <property type="entry name" value="PROTEIN LEMA"/>
    <property type="match status" value="1"/>
</dbReference>
<name>G7WP91_METH6</name>
<reference evidence="7 8" key="1">
    <citation type="journal article" date="2012" name="PLoS ONE">
        <title>The genome characteristics and predicted function of methyl-group oxidation pathway in the obligate aceticlastic methanogens, Methanosaeta spp.</title>
        <authorList>
            <person name="Zhu J."/>
            <person name="Zheng H."/>
            <person name="Ai G."/>
            <person name="Zhang G."/>
            <person name="Liu D."/>
            <person name="Liu X."/>
            <person name="Dong X."/>
        </authorList>
    </citation>
    <scope>NUCLEOTIDE SEQUENCE [LARGE SCALE GENOMIC DNA]</scope>
    <source>
        <strain evidence="7 8">6Ac</strain>
    </source>
</reference>
<keyword evidence="3 6" id="KW-0812">Transmembrane</keyword>
<dbReference type="GeneID" id="12510740"/>
<dbReference type="Gene3D" id="1.20.1440.20">
    <property type="entry name" value="LemA-like domain"/>
    <property type="match status" value="1"/>
</dbReference>
<protein>
    <submittedName>
        <fullName evidence="7">LemA family protein</fullName>
    </submittedName>
</protein>
<dbReference type="RefSeq" id="WP_014587116.1">
    <property type="nucleotide sequence ID" value="NC_017527.1"/>
</dbReference>
<dbReference type="OrthoDB" id="9363at2157"/>
<evidence type="ECO:0000256" key="4">
    <source>
        <dbReference type="ARBA" id="ARBA00022989"/>
    </source>
</evidence>
<dbReference type="KEGG" id="mhi:Mhar_1571"/>
<keyword evidence="4 6" id="KW-1133">Transmembrane helix</keyword>
<dbReference type="STRING" id="1110509.Mhar_1571"/>
<comment type="similarity">
    <text evidence="2">Belongs to the LemA family.</text>
</comment>
<feature type="transmembrane region" description="Helical" evidence="6">
    <location>
        <begin position="6"/>
        <end position="26"/>
    </location>
</feature>
<dbReference type="PATRIC" id="fig|1110509.7.peg.1751"/>
<evidence type="ECO:0000256" key="6">
    <source>
        <dbReference type="SAM" id="Phobius"/>
    </source>
</evidence>
<dbReference type="Pfam" id="PF04011">
    <property type="entry name" value="LemA"/>
    <property type="match status" value="1"/>
</dbReference>
<dbReference type="SUPFAM" id="SSF140478">
    <property type="entry name" value="LemA-like"/>
    <property type="match status" value="1"/>
</dbReference>
<evidence type="ECO:0000256" key="3">
    <source>
        <dbReference type="ARBA" id="ARBA00022692"/>
    </source>
</evidence>
<gene>
    <name evidence="7" type="ordered locus">Mhar_1571</name>
</gene>
<dbReference type="InterPro" id="IPR023353">
    <property type="entry name" value="LemA-like_dom_sf"/>
</dbReference>
<comment type="subcellular location">
    <subcellularLocation>
        <location evidence="1">Membrane</location>
        <topology evidence="1">Single-pass membrane protein</topology>
    </subcellularLocation>
</comment>
<organism evidence="7 8">
    <name type="scientific">Methanothrix harundinacea (strain 6Ac)</name>
    <name type="common">Methanosaeta harundinacea</name>
    <dbReference type="NCBI Taxonomy" id="1110509"/>
    <lineage>
        <taxon>Archaea</taxon>
        <taxon>Methanobacteriati</taxon>
        <taxon>Methanobacteriota</taxon>
        <taxon>Stenosarchaea group</taxon>
        <taxon>Methanomicrobia</taxon>
        <taxon>Methanotrichales</taxon>
        <taxon>Methanotrichaceae</taxon>
        <taxon>Methanothrix</taxon>
    </lineage>
</organism>
<proteinExistence type="inferred from homology"/>
<keyword evidence="8" id="KW-1185">Reference proteome</keyword>
<dbReference type="EMBL" id="CP003117">
    <property type="protein sequence ID" value="AET64932.1"/>
    <property type="molecule type" value="Genomic_DNA"/>
</dbReference>
<dbReference type="Proteomes" id="UP000005877">
    <property type="component" value="Chromosome"/>
</dbReference>
<dbReference type="PANTHER" id="PTHR34478">
    <property type="entry name" value="PROTEIN LEMA"/>
    <property type="match status" value="1"/>
</dbReference>
<dbReference type="InterPro" id="IPR007156">
    <property type="entry name" value="MamQ_LemA"/>
</dbReference>
<accession>G7WP91</accession>
<dbReference type="HOGENOM" id="CLU_056714_3_0_2"/>
<keyword evidence="5 6" id="KW-0472">Membrane</keyword>